<evidence type="ECO:0000313" key="1">
    <source>
        <dbReference type="EMBL" id="QMW79550.1"/>
    </source>
</evidence>
<organism evidence="1 2">
    <name type="scientific">Blautia producta</name>
    <dbReference type="NCBI Taxonomy" id="33035"/>
    <lineage>
        <taxon>Bacteria</taxon>
        <taxon>Bacillati</taxon>
        <taxon>Bacillota</taxon>
        <taxon>Clostridia</taxon>
        <taxon>Lachnospirales</taxon>
        <taxon>Lachnospiraceae</taxon>
        <taxon>Blautia</taxon>
    </lineage>
</organism>
<evidence type="ECO:0000313" key="2">
    <source>
        <dbReference type="Proteomes" id="UP000515789"/>
    </source>
</evidence>
<protein>
    <submittedName>
        <fullName evidence="1">Uncharacterized protein</fullName>
    </submittedName>
</protein>
<gene>
    <name evidence="1" type="ORF">E5259_19130</name>
</gene>
<dbReference type="Proteomes" id="UP000515789">
    <property type="component" value="Chromosome"/>
</dbReference>
<dbReference type="EMBL" id="CP039126">
    <property type="protein sequence ID" value="QMW79550.1"/>
    <property type="molecule type" value="Genomic_DNA"/>
</dbReference>
<proteinExistence type="predicted"/>
<sequence length="71" mass="7513">MVSTVKGFVNDVIGGINWALDVIDMIPGVSIGYIPYLLHGTDDWSGGFARMNEGGRGELTYLPDGSKGNPA</sequence>
<accession>A0A7G5MY57</accession>
<name>A0A7G5MY57_9FIRM</name>
<reference evidence="1 2" key="1">
    <citation type="submission" date="2019-04" db="EMBL/GenBank/DDBJ databases">
        <authorList>
            <person name="Schori C."/>
            <person name="Ahrens C."/>
        </authorList>
    </citation>
    <scope>NUCLEOTIDE SEQUENCE [LARGE SCALE GENOMIC DNA]</scope>
    <source>
        <strain evidence="1 2">DSM 2950</strain>
    </source>
</reference>
<dbReference type="AlphaFoldDB" id="A0A7G5MY57"/>
<dbReference type="RefSeq" id="WP_182557244.1">
    <property type="nucleotide sequence ID" value="NZ_CP039126.1"/>
</dbReference>